<reference evidence="4" key="1">
    <citation type="journal article" date="2014" name="Int. J. Syst. Evol. Microbiol.">
        <title>Complete genome sequence of Corynebacterium casei LMG S-19264T (=DSM 44701T), isolated from a smear-ripened cheese.</title>
        <authorList>
            <consortium name="US DOE Joint Genome Institute (JGI-PGF)"/>
            <person name="Walter F."/>
            <person name="Albersmeier A."/>
            <person name="Kalinowski J."/>
            <person name="Ruckert C."/>
        </authorList>
    </citation>
    <scope>NUCLEOTIDE SEQUENCE</scope>
    <source>
        <strain evidence="4">JCM 19831</strain>
    </source>
</reference>
<evidence type="ECO:0000256" key="3">
    <source>
        <dbReference type="ARBA" id="ARBA00035643"/>
    </source>
</evidence>
<protein>
    <submittedName>
        <fullName evidence="4">Gas vesicle protein</fullName>
    </submittedName>
</protein>
<dbReference type="RefSeq" id="WP_190252621.1">
    <property type="nucleotide sequence ID" value="NZ_BMPI01000027.1"/>
</dbReference>
<dbReference type="PANTHER" id="PTHR36852:SF1">
    <property type="entry name" value="PROTEIN GVPL 2"/>
    <property type="match status" value="1"/>
</dbReference>
<dbReference type="AlphaFoldDB" id="A0A917TY73"/>
<evidence type="ECO:0000313" key="5">
    <source>
        <dbReference type="Proteomes" id="UP000642070"/>
    </source>
</evidence>
<comment type="similarity">
    <text evidence="3">Belongs to the gas vesicle GvpF/GvpL family.</text>
</comment>
<gene>
    <name evidence="4" type="ORF">GCM10007977_052710</name>
</gene>
<name>A0A917TY73_9ACTN</name>
<dbReference type="PANTHER" id="PTHR36852">
    <property type="entry name" value="PROTEIN GVPL 2"/>
    <property type="match status" value="1"/>
</dbReference>
<dbReference type="InterPro" id="IPR009430">
    <property type="entry name" value="GvpL/GvpF"/>
</dbReference>
<organism evidence="4 5">
    <name type="scientific">Dactylosporangium sucinum</name>
    <dbReference type="NCBI Taxonomy" id="1424081"/>
    <lineage>
        <taxon>Bacteria</taxon>
        <taxon>Bacillati</taxon>
        <taxon>Actinomycetota</taxon>
        <taxon>Actinomycetes</taxon>
        <taxon>Micromonosporales</taxon>
        <taxon>Micromonosporaceae</taxon>
        <taxon>Dactylosporangium</taxon>
    </lineage>
</organism>
<evidence type="ECO:0000313" key="4">
    <source>
        <dbReference type="EMBL" id="GGM44535.1"/>
    </source>
</evidence>
<sequence length="261" mass="28355">MVTATTGTYVYGIVPADVETEPDARGVGGETAPVTVVRHGRVAALVSDVELDRPLGTPEDLLAHEQLLDATAGVVPVVPVRFGAVLTDRRSIVDDFLAPHHDEFDAALRRLDGKAEYVVTARYVEDAVLREVMAENPRLEQLRAAVRDRPEEVTRSERIELGQAVGEAIEVRRGADSQAVVDALAPVTVATVPRDPAGEFDAANVAVLAETRREEKLVRAVQELARRWAGRVEVRLLGPLAPYDFVDRGPEAELWDSSAQS</sequence>
<dbReference type="GO" id="GO:0031411">
    <property type="term" value="C:gas vesicle"/>
    <property type="evidence" value="ECO:0007669"/>
    <property type="project" value="UniProtKB-SubCell"/>
</dbReference>
<evidence type="ECO:0000256" key="2">
    <source>
        <dbReference type="ARBA" id="ARBA00035108"/>
    </source>
</evidence>
<dbReference type="Pfam" id="PF06386">
    <property type="entry name" value="GvpL_GvpF"/>
    <property type="match status" value="1"/>
</dbReference>
<dbReference type="EMBL" id="BMPI01000027">
    <property type="protein sequence ID" value="GGM44535.1"/>
    <property type="molecule type" value="Genomic_DNA"/>
</dbReference>
<accession>A0A917TY73</accession>
<keyword evidence="5" id="KW-1185">Reference proteome</keyword>
<proteinExistence type="inferred from homology"/>
<dbReference type="Proteomes" id="UP000642070">
    <property type="component" value="Unassembled WGS sequence"/>
</dbReference>
<keyword evidence="1" id="KW-0304">Gas vesicle</keyword>
<evidence type="ECO:0000256" key="1">
    <source>
        <dbReference type="ARBA" id="ARBA00022987"/>
    </source>
</evidence>
<comment type="caution">
    <text evidence="4">The sequence shown here is derived from an EMBL/GenBank/DDBJ whole genome shotgun (WGS) entry which is preliminary data.</text>
</comment>
<comment type="subcellular location">
    <subcellularLocation>
        <location evidence="2">Gas vesicle</location>
    </subcellularLocation>
</comment>
<dbReference type="GO" id="GO:0031412">
    <property type="term" value="P:gas vesicle organization"/>
    <property type="evidence" value="ECO:0007669"/>
    <property type="project" value="InterPro"/>
</dbReference>
<reference evidence="4" key="2">
    <citation type="submission" date="2020-09" db="EMBL/GenBank/DDBJ databases">
        <authorList>
            <person name="Sun Q."/>
            <person name="Ohkuma M."/>
        </authorList>
    </citation>
    <scope>NUCLEOTIDE SEQUENCE</scope>
    <source>
        <strain evidence="4">JCM 19831</strain>
    </source>
</reference>